<evidence type="ECO:0000313" key="3">
    <source>
        <dbReference type="Proteomes" id="UP001566331"/>
    </source>
</evidence>
<keyword evidence="1" id="KW-0812">Transmembrane</keyword>
<dbReference type="EMBL" id="JBFWIC010000054">
    <property type="protein sequence ID" value="MEZ0476839.1"/>
    <property type="molecule type" value="Genomic_DNA"/>
</dbReference>
<dbReference type="Proteomes" id="UP001566331">
    <property type="component" value="Unassembled WGS sequence"/>
</dbReference>
<feature type="transmembrane region" description="Helical" evidence="1">
    <location>
        <begin position="150"/>
        <end position="170"/>
    </location>
</feature>
<comment type="caution">
    <text evidence="2">The sequence shown here is derived from an EMBL/GenBank/DDBJ whole genome shotgun (WGS) entry which is preliminary data.</text>
</comment>
<gene>
    <name evidence="2" type="ORF">AB6713_19865</name>
</gene>
<evidence type="ECO:0000256" key="1">
    <source>
        <dbReference type="SAM" id="Phobius"/>
    </source>
</evidence>
<feature type="transmembrane region" description="Helical" evidence="1">
    <location>
        <begin position="115"/>
        <end position="138"/>
    </location>
</feature>
<feature type="transmembrane region" description="Helical" evidence="1">
    <location>
        <begin position="80"/>
        <end position="103"/>
    </location>
</feature>
<feature type="transmembrane region" description="Helical" evidence="1">
    <location>
        <begin position="50"/>
        <end position="68"/>
    </location>
</feature>
<evidence type="ECO:0000313" key="2">
    <source>
        <dbReference type="EMBL" id="MEZ0476839.1"/>
    </source>
</evidence>
<keyword evidence="1" id="KW-1133">Transmembrane helix</keyword>
<feature type="transmembrane region" description="Helical" evidence="1">
    <location>
        <begin position="21"/>
        <end position="38"/>
    </location>
</feature>
<protein>
    <submittedName>
        <fullName evidence="2">Uncharacterized protein</fullName>
    </submittedName>
</protein>
<name>A0ABV4HZQ0_9GAMM</name>
<keyword evidence="1" id="KW-0472">Membrane</keyword>
<proteinExistence type="predicted"/>
<reference evidence="2 3" key="1">
    <citation type="submission" date="2024-07" db="EMBL/GenBank/DDBJ databases">
        <title>Luteimonas salilacus sp. nov., isolated from the shore soil of Salt Lake in Tibet of China.</title>
        <authorList>
            <person name="Zhang X."/>
            <person name="Li A."/>
        </authorList>
    </citation>
    <scope>NUCLEOTIDE SEQUENCE [LARGE SCALE GENOMIC DNA]</scope>
    <source>
        <strain evidence="2 3">B3-2-R+30</strain>
    </source>
</reference>
<accession>A0ABV4HZQ0</accession>
<sequence>MPNPWLRWLCLRGSLQALPPAWPPTLALWALALAMILATGDPRGGMPGDVSAPLAAAAAEIALCWLLLRRFRRHALLLPALQALAMAAAVRAVASLPLLWLAMQPPPTAERAGGLLLAFVAVVMLELVALAWLLRYWFRLWKQALQASDATVALVIVTMALLLSLPYLALG</sequence>
<keyword evidence="3" id="KW-1185">Reference proteome</keyword>
<organism evidence="2 3">
    <name type="scientific">Luteimonas salinilitoris</name>
    <dbReference type="NCBI Taxonomy" id="3237697"/>
    <lineage>
        <taxon>Bacteria</taxon>
        <taxon>Pseudomonadati</taxon>
        <taxon>Pseudomonadota</taxon>
        <taxon>Gammaproteobacteria</taxon>
        <taxon>Lysobacterales</taxon>
        <taxon>Lysobacteraceae</taxon>
        <taxon>Luteimonas</taxon>
    </lineage>
</organism>
<dbReference type="RefSeq" id="WP_370565101.1">
    <property type="nucleotide sequence ID" value="NZ_JBFWIB010000013.1"/>
</dbReference>